<evidence type="ECO:0000313" key="2">
    <source>
        <dbReference type="EMBL" id="KAK9944955.1"/>
    </source>
</evidence>
<dbReference type="EMBL" id="JBEDUW010000002">
    <property type="protein sequence ID" value="KAK9944955.1"/>
    <property type="molecule type" value="Genomic_DNA"/>
</dbReference>
<protein>
    <submittedName>
        <fullName evidence="2">Uncharacterized protein</fullName>
    </submittedName>
</protein>
<evidence type="ECO:0000256" key="1">
    <source>
        <dbReference type="SAM" id="MobiDB-lite"/>
    </source>
</evidence>
<gene>
    <name evidence="2" type="ORF">M0R45_010495</name>
</gene>
<sequence length="144" mass="16136">MSQVFEMETKEDAEGYDEGDSSPIQVFQQISEEAFRVAGEALNNLGNSSMPPLANGGIGGPKKRQWYQLHSKSKGHVNYKEPTSLFEHFIIAGLHPDTNLENAEATFIKRKRWETDMINSGITDLKLLQQKGPPIPNIRTSDTF</sequence>
<organism evidence="2 3">
    <name type="scientific">Rubus argutus</name>
    <name type="common">Southern blackberry</name>
    <dbReference type="NCBI Taxonomy" id="59490"/>
    <lineage>
        <taxon>Eukaryota</taxon>
        <taxon>Viridiplantae</taxon>
        <taxon>Streptophyta</taxon>
        <taxon>Embryophyta</taxon>
        <taxon>Tracheophyta</taxon>
        <taxon>Spermatophyta</taxon>
        <taxon>Magnoliopsida</taxon>
        <taxon>eudicotyledons</taxon>
        <taxon>Gunneridae</taxon>
        <taxon>Pentapetalae</taxon>
        <taxon>rosids</taxon>
        <taxon>fabids</taxon>
        <taxon>Rosales</taxon>
        <taxon>Rosaceae</taxon>
        <taxon>Rosoideae</taxon>
        <taxon>Rosoideae incertae sedis</taxon>
        <taxon>Rubus</taxon>
    </lineage>
</organism>
<dbReference type="Proteomes" id="UP001457282">
    <property type="component" value="Unassembled WGS sequence"/>
</dbReference>
<comment type="caution">
    <text evidence="2">The sequence shown here is derived from an EMBL/GenBank/DDBJ whole genome shotgun (WGS) entry which is preliminary data.</text>
</comment>
<keyword evidence="3" id="KW-1185">Reference proteome</keyword>
<name>A0AAW1YAA9_RUBAR</name>
<evidence type="ECO:0000313" key="3">
    <source>
        <dbReference type="Proteomes" id="UP001457282"/>
    </source>
</evidence>
<dbReference type="AlphaFoldDB" id="A0AAW1YAA9"/>
<reference evidence="2 3" key="1">
    <citation type="journal article" date="2023" name="G3 (Bethesda)">
        <title>A chromosome-length genome assembly and annotation of blackberry (Rubus argutus, cv. 'Hillquist').</title>
        <authorList>
            <person name="Bruna T."/>
            <person name="Aryal R."/>
            <person name="Dudchenko O."/>
            <person name="Sargent D.J."/>
            <person name="Mead D."/>
            <person name="Buti M."/>
            <person name="Cavallini A."/>
            <person name="Hytonen T."/>
            <person name="Andres J."/>
            <person name="Pham M."/>
            <person name="Weisz D."/>
            <person name="Mascagni F."/>
            <person name="Usai G."/>
            <person name="Natali L."/>
            <person name="Bassil N."/>
            <person name="Fernandez G.E."/>
            <person name="Lomsadze A."/>
            <person name="Armour M."/>
            <person name="Olukolu B."/>
            <person name="Poorten T."/>
            <person name="Britton C."/>
            <person name="Davik J."/>
            <person name="Ashrafi H."/>
            <person name="Aiden E.L."/>
            <person name="Borodovsky M."/>
            <person name="Worthington M."/>
        </authorList>
    </citation>
    <scope>NUCLEOTIDE SEQUENCE [LARGE SCALE GENOMIC DNA]</scope>
    <source>
        <strain evidence="2">PI 553951</strain>
    </source>
</reference>
<proteinExistence type="predicted"/>
<feature type="region of interest" description="Disordered" evidence="1">
    <location>
        <begin position="1"/>
        <end position="21"/>
    </location>
</feature>
<accession>A0AAW1YAA9</accession>